<keyword evidence="2" id="KW-0812">Transmembrane</keyword>
<accession>A0A9P8FIT5</accession>
<evidence type="ECO:0000256" key="2">
    <source>
        <dbReference type="SAM" id="Phobius"/>
    </source>
</evidence>
<feature type="compositionally biased region" description="Basic and acidic residues" evidence="1">
    <location>
        <begin position="1"/>
        <end position="12"/>
    </location>
</feature>
<name>A0A9P8FIT5_AURME</name>
<dbReference type="EMBL" id="JAHFXS010002123">
    <property type="protein sequence ID" value="KAG9973822.1"/>
    <property type="molecule type" value="Genomic_DNA"/>
</dbReference>
<dbReference type="Proteomes" id="UP000729357">
    <property type="component" value="Unassembled WGS sequence"/>
</dbReference>
<feature type="non-terminal residue" evidence="3">
    <location>
        <position position="349"/>
    </location>
</feature>
<keyword evidence="2" id="KW-0472">Membrane</keyword>
<feature type="region of interest" description="Disordered" evidence="1">
    <location>
        <begin position="90"/>
        <end position="121"/>
    </location>
</feature>
<evidence type="ECO:0000313" key="4">
    <source>
        <dbReference type="Proteomes" id="UP000729357"/>
    </source>
</evidence>
<feature type="region of interest" description="Disordered" evidence="1">
    <location>
        <begin position="1"/>
        <end position="42"/>
    </location>
</feature>
<evidence type="ECO:0000313" key="3">
    <source>
        <dbReference type="EMBL" id="KAG9973822.1"/>
    </source>
</evidence>
<comment type="caution">
    <text evidence="3">The sequence shown here is derived from an EMBL/GenBank/DDBJ whole genome shotgun (WGS) entry which is preliminary data.</text>
</comment>
<gene>
    <name evidence="3" type="ORF">KCU98_g12380</name>
</gene>
<evidence type="ECO:0000256" key="1">
    <source>
        <dbReference type="SAM" id="MobiDB-lite"/>
    </source>
</evidence>
<reference evidence="3" key="2">
    <citation type="submission" date="2021-08" db="EMBL/GenBank/DDBJ databases">
        <authorList>
            <person name="Gostincar C."/>
            <person name="Sun X."/>
            <person name="Song Z."/>
            <person name="Gunde-Cimerman N."/>
        </authorList>
    </citation>
    <scope>NUCLEOTIDE SEQUENCE</scope>
    <source>
        <strain evidence="3">EXF-9298</strain>
    </source>
</reference>
<reference evidence="3" key="1">
    <citation type="journal article" date="2021" name="J Fungi (Basel)">
        <title>Virulence traits and population genomics of the black yeast Aureobasidium melanogenum.</title>
        <authorList>
            <person name="Cernosa A."/>
            <person name="Sun X."/>
            <person name="Gostincar C."/>
            <person name="Fang C."/>
            <person name="Gunde-Cimerman N."/>
            <person name="Song Z."/>
        </authorList>
    </citation>
    <scope>NUCLEOTIDE SEQUENCE</scope>
    <source>
        <strain evidence="3">EXF-9298</strain>
    </source>
</reference>
<dbReference type="AlphaFoldDB" id="A0A9P8FIT5"/>
<feature type="region of interest" description="Disordered" evidence="1">
    <location>
        <begin position="255"/>
        <end position="276"/>
    </location>
</feature>
<feature type="compositionally biased region" description="Low complexity" evidence="1">
    <location>
        <begin position="93"/>
        <end position="104"/>
    </location>
</feature>
<organism evidence="3 4">
    <name type="scientific">Aureobasidium melanogenum</name>
    <name type="common">Aureobasidium pullulans var. melanogenum</name>
    <dbReference type="NCBI Taxonomy" id="46634"/>
    <lineage>
        <taxon>Eukaryota</taxon>
        <taxon>Fungi</taxon>
        <taxon>Dikarya</taxon>
        <taxon>Ascomycota</taxon>
        <taxon>Pezizomycotina</taxon>
        <taxon>Dothideomycetes</taxon>
        <taxon>Dothideomycetidae</taxon>
        <taxon>Dothideales</taxon>
        <taxon>Saccotheciaceae</taxon>
        <taxon>Aureobasidium</taxon>
    </lineage>
</organism>
<keyword evidence="4" id="KW-1185">Reference proteome</keyword>
<feature type="transmembrane region" description="Helical" evidence="2">
    <location>
        <begin position="313"/>
        <end position="331"/>
    </location>
</feature>
<protein>
    <submittedName>
        <fullName evidence="3">Uncharacterized protein</fullName>
    </submittedName>
</protein>
<sequence length="349" mass="39110">MGMENSFEREVNDESASLEADLKNMSGEGDLSPTVGKFNNSNMWYKQPARSTFSEDHQKTDVKELDQHTAVFGRSPDEGSSDHVDPIVRLPKTATAAENDTTTTKSENDSEDTSLAPNPSANITWANPALYKVIAYDSSKDSITITTTPSNFSDSEKPISIPRAVSQLSQTARFLPHLASSQNEGFQVIHAEKDFLILRKVHTDSHSQTPRYDGDINPVDGTTKYVPIEPATARFASPTGFVNYEPIFPAEPVRKHADASNLSSDNPTHEHPEFKQQTYYPNPHRFAKLRERQYTPRYEKHRKEKPRRWRRRIAWLLSVAAGTTVSTAYIASVSGELVRPDKHVVQPAK</sequence>
<keyword evidence="2" id="KW-1133">Transmembrane helix</keyword>
<proteinExistence type="predicted"/>